<dbReference type="SUPFAM" id="SSF53474">
    <property type="entry name" value="alpha/beta-Hydrolases"/>
    <property type="match status" value="1"/>
</dbReference>
<dbReference type="Pfam" id="PF00561">
    <property type="entry name" value="Abhydrolase_1"/>
    <property type="match status" value="1"/>
</dbReference>
<dbReference type="InterPro" id="IPR029058">
    <property type="entry name" value="AB_hydrolase_fold"/>
</dbReference>
<evidence type="ECO:0000313" key="4">
    <source>
        <dbReference type="Proteomes" id="UP001161497"/>
    </source>
</evidence>
<dbReference type="InterPro" id="IPR000073">
    <property type="entry name" value="AB_hydrolase_1"/>
</dbReference>
<dbReference type="Gene3D" id="3.40.50.1820">
    <property type="entry name" value="alpha/beta hydrolase"/>
    <property type="match status" value="1"/>
</dbReference>
<evidence type="ECO:0000256" key="1">
    <source>
        <dbReference type="ARBA" id="ARBA00022801"/>
    </source>
</evidence>
<dbReference type="PRINTS" id="PR00111">
    <property type="entry name" value="ABHYDROLASE"/>
</dbReference>
<organism evidence="3 4">
    <name type="scientific">Candidatus Methylacidiphilum fumarolicum</name>
    <dbReference type="NCBI Taxonomy" id="591154"/>
    <lineage>
        <taxon>Bacteria</taxon>
        <taxon>Pseudomonadati</taxon>
        <taxon>Verrucomicrobiota</taxon>
        <taxon>Methylacidiphilae</taxon>
        <taxon>Methylacidiphilales</taxon>
        <taxon>Methylacidiphilaceae</taxon>
        <taxon>Methylacidiphilum (ex Ratnadevi et al. 2023)</taxon>
    </lineage>
</organism>
<dbReference type="PANTHER" id="PTHR46118">
    <property type="entry name" value="PROTEIN ABHD11"/>
    <property type="match status" value="1"/>
</dbReference>
<keyword evidence="4" id="KW-1185">Reference proteome</keyword>
<protein>
    <submittedName>
        <fullName evidence="3">Alpha/beta superfamily hydrolase</fullName>
    </submittedName>
</protein>
<evidence type="ECO:0000259" key="2">
    <source>
        <dbReference type="Pfam" id="PF00561"/>
    </source>
</evidence>
<keyword evidence="1 3" id="KW-0378">Hydrolase</keyword>
<proteinExistence type="predicted"/>
<reference evidence="3" key="1">
    <citation type="submission" date="2023-03" db="EMBL/GenBank/DDBJ databases">
        <authorList>
            <person name="Cremers G."/>
            <person name="Picone N."/>
        </authorList>
    </citation>
    <scope>NUCLEOTIDE SEQUENCE</scope>
    <source>
        <strain evidence="3">Sample_alias</strain>
    </source>
</reference>
<dbReference type="EMBL" id="OX458932">
    <property type="protein sequence ID" value="CAI9086089.1"/>
    <property type="molecule type" value="Genomic_DNA"/>
</dbReference>
<dbReference type="InterPro" id="IPR000639">
    <property type="entry name" value="Epox_hydrolase-like"/>
</dbReference>
<gene>
    <name evidence="3" type="primary">mhpC</name>
    <name evidence="3" type="ORF">MFUM_1763</name>
</gene>
<accession>A0ABM9IEG4</accession>
<name>A0ABM9IEG4_9BACT</name>
<dbReference type="RefSeq" id="WP_009058332.1">
    <property type="nucleotide sequence ID" value="NZ_JAHXRZ010000012.1"/>
</dbReference>
<evidence type="ECO:0000313" key="3">
    <source>
        <dbReference type="EMBL" id="CAI9086089.1"/>
    </source>
</evidence>
<sequence length="260" mass="29844">MKLFYRQVGLGGPNVFLFHGLYGNSLNWASIAQSLSKFYQVFSFDLRNHGHSPSSSFMDYFLMAEDIRQTAEPMELFPVHLIGHSLGGKLAMVFALSFPQWVSSLVVVDIAPVDYGKEAVEEHFKMLEAMRSLPLADLKKRKEAEVLLLKTINNKTLVQFLLTNLIYQSERYVWRINLEGIRASIEKLNAFPALHACFPGRTLFIAGERSNYLEASSIHQLSFYFPKATLVKIRDAGHWVHFEKPKEFLEVLIPFLKERK</sequence>
<dbReference type="PANTHER" id="PTHR46118:SF4">
    <property type="entry name" value="PROTEIN ABHD11"/>
    <property type="match status" value="1"/>
</dbReference>
<feature type="domain" description="AB hydrolase-1" evidence="2">
    <location>
        <begin position="13"/>
        <end position="245"/>
    </location>
</feature>
<dbReference type="Proteomes" id="UP001161497">
    <property type="component" value="Chromosome"/>
</dbReference>
<dbReference type="PRINTS" id="PR00412">
    <property type="entry name" value="EPOXHYDRLASE"/>
</dbReference>
<dbReference type="GO" id="GO:0016787">
    <property type="term" value="F:hydrolase activity"/>
    <property type="evidence" value="ECO:0007669"/>
    <property type="project" value="UniProtKB-KW"/>
</dbReference>